<dbReference type="HOGENOM" id="CLU_058030_0_0_14"/>
<dbReference type="Proteomes" id="UP000007484">
    <property type="component" value="Chromosome"/>
</dbReference>
<evidence type="ECO:0000313" key="5">
    <source>
        <dbReference type="Proteomes" id="UP000007484"/>
    </source>
</evidence>
<feature type="transmembrane region" description="Helical" evidence="2">
    <location>
        <begin position="284"/>
        <end position="305"/>
    </location>
</feature>
<comment type="similarity">
    <text evidence="1">Belongs to the OXA1/ALB3/YidC family.</text>
</comment>
<evidence type="ECO:0000259" key="3">
    <source>
        <dbReference type="Pfam" id="PF02096"/>
    </source>
</evidence>
<feature type="transmembrane region" description="Helical" evidence="2">
    <location>
        <begin position="339"/>
        <end position="355"/>
    </location>
</feature>
<dbReference type="AlphaFoldDB" id="F0QSC3"/>
<evidence type="ECO:0000256" key="2">
    <source>
        <dbReference type="SAM" id="Phobius"/>
    </source>
</evidence>
<dbReference type="RefSeq" id="WP_013610198.1">
    <property type="nucleotide sequence ID" value="NC_015155.1"/>
</dbReference>
<feature type="domain" description="Membrane insertase YidC/Oxa/ALB C-terminal" evidence="3">
    <location>
        <begin position="161"/>
        <end position="377"/>
    </location>
</feature>
<keyword evidence="1 2" id="KW-0812">Transmembrane</keyword>
<comment type="subcellular location">
    <subcellularLocation>
        <location evidence="1">Membrane</location>
        <topology evidence="1">Multi-pass membrane protein</topology>
    </subcellularLocation>
</comment>
<dbReference type="Pfam" id="PF02096">
    <property type="entry name" value="60KD_IMP"/>
    <property type="match status" value="1"/>
</dbReference>
<accession>F0QSC3</accession>
<feature type="transmembrane region" description="Helical" evidence="2">
    <location>
        <begin position="46"/>
        <end position="65"/>
    </location>
</feature>
<evidence type="ECO:0000256" key="1">
    <source>
        <dbReference type="RuleBase" id="RU003945"/>
    </source>
</evidence>
<dbReference type="GO" id="GO:0016020">
    <property type="term" value="C:membrane"/>
    <property type="evidence" value="ECO:0007669"/>
    <property type="project" value="UniProtKB-SubCell"/>
</dbReference>
<keyword evidence="2" id="KW-1133">Transmembrane helix</keyword>
<dbReference type="InterPro" id="IPR028055">
    <property type="entry name" value="YidC/Oxa/ALB_C"/>
</dbReference>
<keyword evidence="5" id="KW-1185">Reference proteome</keyword>
<dbReference type="EMBL" id="CP002525">
    <property type="protein sequence ID" value="ADX98393.1"/>
    <property type="molecule type" value="Genomic_DNA"/>
</dbReference>
<dbReference type="KEGG" id="mss:MSU_0883"/>
<dbReference type="STRING" id="768700.MSU_0883"/>
<keyword evidence="2" id="KW-0472">Membrane</keyword>
<name>F0QSC3_MYCSL</name>
<organism evidence="4 5">
    <name type="scientific">Mycoplasma suis (strain Illinois)</name>
    <dbReference type="NCBI Taxonomy" id="768700"/>
    <lineage>
        <taxon>Bacteria</taxon>
        <taxon>Bacillati</taxon>
        <taxon>Mycoplasmatota</taxon>
        <taxon>Mollicutes</taxon>
        <taxon>Mycoplasmataceae</taxon>
        <taxon>Mycoplasma</taxon>
    </lineage>
</organism>
<protein>
    <submittedName>
        <fullName evidence="4">Membrane protein OxaA</fullName>
    </submittedName>
</protein>
<sequence length="399" mass="46598">MFLNFNLGSLLGFSSNEEKKEKPFQLFGDNDPSQTPTRRVLKRGLFILKVLVYSFSFLMISWSFFQSMFTSYVFHSNEAGVGLEAAYHSGSSQRTNDLRYDAFPWTPNPWAYWPLVSSGNGFGPFIMWLVYPFTRVFLYLIWTFRGTQDSFMDKSGLNVVCSILIILLVMKSIVFLTIFRAQYYSDLQQRHKKNLERIKSKYTTDKFDRKELRTMSVLRQQEVSRYCKKHGLKPFSALENFFINTPIFLVIYKLMTITRPVKFSKLFGIMPFSKTPINMIFTDFLSVGWVYILFFAIAIPVNLYSQKIPSRLMKKRFPSLQDDVSLKVKDINVLSSKKLQNIISVSLIIFSLFWSTSLAVYYFFNSLFNIAFSYIIHSILKKRKEKESALTKKLKNLGI</sequence>
<gene>
    <name evidence="4" type="primary">oxaA</name>
    <name evidence="4" type="ordered locus">MSU_0883</name>
</gene>
<feature type="transmembrane region" description="Helical" evidence="2">
    <location>
        <begin position="156"/>
        <end position="179"/>
    </location>
</feature>
<evidence type="ECO:0000313" key="4">
    <source>
        <dbReference type="EMBL" id="ADX98393.1"/>
    </source>
</evidence>
<proteinExistence type="inferred from homology"/>
<feature type="transmembrane region" description="Helical" evidence="2">
    <location>
        <begin position="125"/>
        <end position="144"/>
    </location>
</feature>
<reference evidence="4 5" key="1">
    <citation type="journal article" date="2011" name="J. Bacteriol.">
        <title>Complete genome sequences of two hemotropic Mycoplasmas, Mycoplasma haemofelis strain Ohio2 and Mycoplasma suis strain Illinois.</title>
        <authorList>
            <person name="Messick J.B."/>
            <person name="Santos A.P."/>
            <person name="Guimaraes A.M."/>
        </authorList>
    </citation>
    <scope>NUCLEOTIDE SEQUENCE [LARGE SCALE GENOMIC DNA]</scope>
    <source>
        <strain evidence="4 5">Illinois</strain>
    </source>
</reference>